<dbReference type="InterPro" id="IPR003115">
    <property type="entry name" value="ParB_N"/>
</dbReference>
<gene>
    <name evidence="3" type="ORF">AORI_5350</name>
</gene>
<dbReference type="KEGG" id="aoi:AORI_5350"/>
<dbReference type="Proteomes" id="UP000013968">
    <property type="component" value="Chromosome"/>
</dbReference>
<dbReference type="HOGENOM" id="CLU_053341_0_0_11"/>
<organism evidence="3 4">
    <name type="scientific">Amycolatopsis keratiniphila</name>
    <dbReference type="NCBI Taxonomy" id="129921"/>
    <lineage>
        <taxon>Bacteria</taxon>
        <taxon>Bacillati</taxon>
        <taxon>Actinomycetota</taxon>
        <taxon>Actinomycetes</taxon>
        <taxon>Pseudonocardiales</taxon>
        <taxon>Pseudonocardiaceae</taxon>
        <taxon>Amycolatopsis</taxon>
        <taxon>Amycolatopsis japonica group</taxon>
    </lineage>
</organism>
<dbReference type="SUPFAM" id="SSF110849">
    <property type="entry name" value="ParB/Sulfiredoxin"/>
    <property type="match status" value="1"/>
</dbReference>
<evidence type="ECO:0000313" key="3">
    <source>
        <dbReference type="EMBL" id="AGM07933.1"/>
    </source>
</evidence>
<evidence type="ECO:0000313" key="4">
    <source>
        <dbReference type="Proteomes" id="UP000013968"/>
    </source>
</evidence>
<dbReference type="AlphaFoldDB" id="R4TBY6"/>
<dbReference type="InterPro" id="IPR036086">
    <property type="entry name" value="ParB/Sulfiredoxin_sf"/>
</dbReference>
<name>R4TBY6_9PSEU</name>
<dbReference type="Pfam" id="PF13412">
    <property type="entry name" value="HTH_24"/>
    <property type="match status" value="1"/>
</dbReference>
<evidence type="ECO:0000259" key="2">
    <source>
        <dbReference type="SMART" id="SM00470"/>
    </source>
</evidence>
<sequence>MPITDLLTGDSPRVHGERVEHTRMLAAMDTPLPPIVVHRPTMTVIDGMHRLRAAALRGDDFVEVVFFTGGAADAFVLAVELNHAHGMPLSMVDRKVAAGRIVHLHPTWSDRRISAVTGLSASTVASIRECSSERIGQSNTRVGRDGRSRPIDSTDARRRAGELMLANPRASLREIAKAAGISPSTVRDVRARLARGESPVTRRQRGFREPRRPELADAVSKTGVARSARRAAVTPSSSSGSDAERPEGSASAVHRTFSPAEFIGLLARDPSLRSNEPGRVLLRFLGCVMVEDDQWEDMVRHVPSHQRDTVVKLARECAATWRGFADRLERRGEQMLAR</sequence>
<keyword evidence="4" id="KW-1185">Reference proteome</keyword>
<feature type="region of interest" description="Disordered" evidence="1">
    <location>
        <begin position="190"/>
        <end position="253"/>
    </location>
</feature>
<feature type="compositionally biased region" description="Basic and acidic residues" evidence="1">
    <location>
        <begin position="206"/>
        <end position="215"/>
    </location>
</feature>
<feature type="compositionally biased region" description="Basic and acidic residues" evidence="1">
    <location>
        <begin position="142"/>
        <end position="159"/>
    </location>
</feature>
<feature type="region of interest" description="Disordered" evidence="1">
    <location>
        <begin position="132"/>
        <end position="159"/>
    </location>
</feature>
<protein>
    <submittedName>
        <fullName evidence="3">Streptomycin biosynthesis operon regulator</fullName>
    </submittedName>
</protein>
<evidence type="ECO:0000256" key="1">
    <source>
        <dbReference type="SAM" id="MobiDB-lite"/>
    </source>
</evidence>
<dbReference type="SMART" id="SM00470">
    <property type="entry name" value="ParB"/>
    <property type="match status" value="1"/>
</dbReference>
<reference evidence="3 4" key="1">
    <citation type="journal article" date="2013" name="BMC Genomics">
        <title>ContigScape: a Cytoscape plugin facilitating microbial genome gap closing.</title>
        <authorList>
            <person name="Tang B."/>
            <person name="Wang Q."/>
            <person name="Yang M."/>
            <person name="Xie F."/>
            <person name="Zhu Y."/>
            <person name="Zhuo Y."/>
            <person name="Wang S."/>
            <person name="Gao H."/>
            <person name="Ding X."/>
            <person name="Zhang L."/>
            <person name="Zhao G."/>
            <person name="Zheng H."/>
        </authorList>
    </citation>
    <scope>NUCLEOTIDE SEQUENCE [LARGE SCALE GENOMIC DNA]</scope>
    <source>
        <strain evidence="3 4">HCCB10007</strain>
    </source>
</reference>
<accession>R4TBY6</accession>
<proteinExistence type="predicted"/>
<dbReference type="EMBL" id="CP003410">
    <property type="protein sequence ID" value="AGM07933.1"/>
    <property type="molecule type" value="Genomic_DNA"/>
</dbReference>
<feature type="domain" description="ParB-like N-terminal" evidence="2">
    <location>
        <begin position="2"/>
        <end position="83"/>
    </location>
</feature>